<dbReference type="Gramene" id="KOM42989">
    <property type="protein sequence ID" value="KOM42989"/>
    <property type="gene ID" value="LR48_Vigan05g059300"/>
</dbReference>
<evidence type="ECO:0000313" key="3">
    <source>
        <dbReference type="Proteomes" id="UP000053144"/>
    </source>
</evidence>
<sequence length="83" mass="9117">MFDSSMYPFHPKLPGAAPCLCPLHHASCTGVTPHPRQCPDVTGNQVYKEEFEEESRAWEGGHGDVNGTSVRSMEVAMEDRGRG</sequence>
<dbReference type="AlphaFoldDB" id="A0A0L9UKB3"/>
<dbReference type="EMBL" id="CM003375">
    <property type="protein sequence ID" value="KOM42989.1"/>
    <property type="molecule type" value="Genomic_DNA"/>
</dbReference>
<accession>A0A0L9UKB3</accession>
<gene>
    <name evidence="2" type="ORF">LR48_Vigan05g059300</name>
</gene>
<feature type="region of interest" description="Disordered" evidence="1">
    <location>
        <begin position="53"/>
        <end position="83"/>
    </location>
</feature>
<evidence type="ECO:0000256" key="1">
    <source>
        <dbReference type="SAM" id="MobiDB-lite"/>
    </source>
</evidence>
<proteinExistence type="predicted"/>
<evidence type="ECO:0000313" key="2">
    <source>
        <dbReference type="EMBL" id="KOM42989.1"/>
    </source>
</evidence>
<organism evidence="2 3">
    <name type="scientific">Phaseolus angularis</name>
    <name type="common">Azuki bean</name>
    <name type="synonym">Vigna angularis</name>
    <dbReference type="NCBI Taxonomy" id="3914"/>
    <lineage>
        <taxon>Eukaryota</taxon>
        <taxon>Viridiplantae</taxon>
        <taxon>Streptophyta</taxon>
        <taxon>Embryophyta</taxon>
        <taxon>Tracheophyta</taxon>
        <taxon>Spermatophyta</taxon>
        <taxon>Magnoliopsida</taxon>
        <taxon>eudicotyledons</taxon>
        <taxon>Gunneridae</taxon>
        <taxon>Pentapetalae</taxon>
        <taxon>rosids</taxon>
        <taxon>fabids</taxon>
        <taxon>Fabales</taxon>
        <taxon>Fabaceae</taxon>
        <taxon>Papilionoideae</taxon>
        <taxon>50 kb inversion clade</taxon>
        <taxon>NPAAA clade</taxon>
        <taxon>indigoferoid/millettioid clade</taxon>
        <taxon>Phaseoleae</taxon>
        <taxon>Vigna</taxon>
    </lineage>
</organism>
<name>A0A0L9UKB3_PHAAN</name>
<protein>
    <submittedName>
        <fullName evidence="2">Uncharacterized protein</fullName>
    </submittedName>
</protein>
<reference evidence="3" key="1">
    <citation type="journal article" date="2015" name="Proc. Natl. Acad. Sci. U.S.A.">
        <title>Genome sequencing of adzuki bean (Vigna angularis) provides insight into high starch and low fat accumulation and domestication.</title>
        <authorList>
            <person name="Yang K."/>
            <person name="Tian Z."/>
            <person name="Chen C."/>
            <person name="Luo L."/>
            <person name="Zhao B."/>
            <person name="Wang Z."/>
            <person name="Yu L."/>
            <person name="Li Y."/>
            <person name="Sun Y."/>
            <person name="Li W."/>
            <person name="Chen Y."/>
            <person name="Li Y."/>
            <person name="Zhang Y."/>
            <person name="Ai D."/>
            <person name="Zhao J."/>
            <person name="Shang C."/>
            <person name="Ma Y."/>
            <person name="Wu B."/>
            <person name="Wang M."/>
            <person name="Gao L."/>
            <person name="Sun D."/>
            <person name="Zhang P."/>
            <person name="Guo F."/>
            <person name="Wang W."/>
            <person name="Li Y."/>
            <person name="Wang J."/>
            <person name="Varshney R.K."/>
            <person name="Wang J."/>
            <person name="Ling H.Q."/>
            <person name="Wan P."/>
        </authorList>
    </citation>
    <scope>NUCLEOTIDE SEQUENCE</scope>
    <source>
        <strain evidence="3">cv. Jingnong 6</strain>
    </source>
</reference>
<dbReference type="Proteomes" id="UP000053144">
    <property type="component" value="Chromosome 5"/>
</dbReference>